<evidence type="ECO:0000256" key="3">
    <source>
        <dbReference type="ARBA" id="ARBA00023004"/>
    </source>
</evidence>
<evidence type="ECO:0000256" key="4">
    <source>
        <dbReference type="ARBA" id="ARBA00023014"/>
    </source>
</evidence>
<dbReference type="Gene3D" id="3.40.228.10">
    <property type="entry name" value="Dimethylsulfoxide Reductase, domain 2"/>
    <property type="match status" value="1"/>
</dbReference>
<dbReference type="GO" id="GO:0016491">
    <property type="term" value="F:oxidoreductase activity"/>
    <property type="evidence" value="ECO:0007669"/>
    <property type="project" value="UniProtKB-KW"/>
</dbReference>
<dbReference type="InterPro" id="IPR006656">
    <property type="entry name" value="Mopterin_OxRdtase"/>
</dbReference>
<dbReference type="Gene3D" id="2.20.25.90">
    <property type="entry name" value="ADC-like domains"/>
    <property type="match status" value="1"/>
</dbReference>
<dbReference type="Pfam" id="PF04879">
    <property type="entry name" value="Molybdop_Fe4S4"/>
    <property type="match status" value="1"/>
</dbReference>
<dbReference type="InterPro" id="IPR006657">
    <property type="entry name" value="MoPterin_dinucl-bd_dom"/>
</dbReference>
<evidence type="ECO:0000256" key="2">
    <source>
        <dbReference type="ARBA" id="ARBA00022723"/>
    </source>
</evidence>
<dbReference type="InterPro" id="IPR050612">
    <property type="entry name" value="Prok_Mopterin_Oxidored"/>
</dbReference>
<keyword evidence="7" id="KW-1185">Reference proteome</keyword>
<accession>W7IWJ3</accession>
<protein>
    <submittedName>
        <fullName evidence="6">Formate dehydrogenase-O, major subunit</fullName>
        <ecNumber evidence="6">1.2.1.2</ecNumber>
    </submittedName>
</protein>
<dbReference type="STRING" id="909613.UO65_3874"/>
<dbReference type="GO" id="GO:0051536">
    <property type="term" value="F:iron-sulfur cluster binding"/>
    <property type="evidence" value="ECO:0007669"/>
    <property type="project" value="UniProtKB-KW"/>
</dbReference>
<dbReference type="PANTHER" id="PTHR43742:SF2">
    <property type="entry name" value="ASSIMILATORY NITRATE REDUCTASE CATALYTIC SUBUNIT"/>
    <property type="match status" value="1"/>
</dbReference>
<organism evidence="6 7">
    <name type="scientific">Actinokineospora spheciospongiae</name>
    <dbReference type="NCBI Taxonomy" id="909613"/>
    <lineage>
        <taxon>Bacteria</taxon>
        <taxon>Bacillati</taxon>
        <taxon>Actinomycetota</taxon>
        <taxon>Actinomycetes</taxon>
        <taxon>Pseudonocardiales</taxon>
        <taxon>Pseudonocardiaceae</taxon>
        <taxon>Actinokineospora</taxon>
    </lineage>
</organism>
<evidence type="ECO:0000256" key="1">
    <source>
        <dbReference type="ARBA" id="ARBA00010312"/>
    </source>
</evidence>
<dbReference type="EMBL" id="AYXG01000142">
    <property type="protein sequence ID" value="EWC60821.1"/>
    <property type="molecule type" value="Genomic_DNA"/>
</dbReference>
<feature type="domain" description="4Fe-4S Mo/W bis-MGD-type" evidence="5">
    <location>
        <begin position="1"/>
        <end position="58"/>
    </location>
</feature>
<dbReference type="GO" id="GO:0046872">
    <property type="term" value="F:metal ion binding"/>
    <property type="evidence" value="ECO:0007669"/>
    <property type="project" value="UniProtKB-KW"/>
</dbReference>
<keyword evidence="3" id="KW-0408">Iron</keyword>
<comment type="caution">
    <text evidence="6">The sequence shown here is derived from an EMBL/GenBank/DDBJ whole genome shotgun (WGS) entry which is preliminary data.</text>
</comment>
<evidence type="ECO:0000313" key="7">
    <source>
        <dbReference type="Proteomes" id="UP000019277"/>
    </source>
</evidence>
<dbReference type="Pfam" id="PF01568">
    <property type="entry name" value="Molydop_binding"/>
    <property type="match status" value="1"/>
</dbReference>
<dbReference type="InterPro" id="IPR006963">
    <property type="entry name" value="Mopterin_OxRdtase_4Fe-4S_dom"/>
</dbReference>
<keyword evidence="6" id="KW-0560">Oxidoreductase</keyword>
<dbReference type="Proteomes" id="UP000019277">
    <property type="component" value="Unassembled WGS sequence"/>
</dbReference>
<evidence type="ECO:0000259" key="5">
    <source>
        <dbReference type="PROSITE" id="PS51669"/>
    </source>
</evidence>
<gene>
    <name evidence="6" type="ORF">UO65_3874</name>
</gene>
<dbReference type="SUPFAM" id="SSF53706">
    <property type="entry name" value="Formate dehydrogenase/DMSO reductase, domains 1-3"/>
    <property type="match status" value="1"/>
</dbReference>
<dbReference type="PATRIC" id="fig|909613.9.peg.3876"/>
<dbReference type="Pfam" id="PF00384">
    <property type="entry name" value="Molybdopterin"/>
    <property type="match status" value="1"/>
</dbReference>
<dbReference type="OrthoDB" id="7376058at2"/>
<dbReference type="AlphaFoldDB" id="W7IWJ3"/>
<proteinExistence type="inferred from homology"/>
<keyword evidence="4" id="KW-0411">Iron-sulfur</keyword>
<dbReference type="RefSeq" id="WP_035284488.1">
    <property type="nucleotide sequence ID" value="NZ_AYXG01000142.1"/>
</dbReference>
<reference evidence="6 7" key="1">
    <citation type="journal article" date="2014" name="Genome Announc.">
        <title>Draft Genome Sequence of the Antitrypanosomally Active Sponge-Associated Bacterium Actinokineospora sp. Strain EG49.</title>
        <authorList>
            <person name="Harjes J."/>
            <person name="Ryu T."/>
            <person name="Abdelmohsen U.R."/>
            <person name="Moitinho-Silva L."/>
            <person name="Horn H."/>
            <person name="Ravasi T."/>
            <person name="Hentschel U."/>
        </authorList>
    </citation>
    <scope>NUCLEOTIDE SEQUENCE [LARGE SCALE GENOMIC DNA]</scope>
    <source>
        <strain evidence="6 7">EG49</strain>
    </source>
</reference>
<dbReference type="Gene3D" id="2.40.40.20">
    <property type="match status" value="1"/>
</dbReference>
<name>W7IWJ3_9PSEU</name>
<dbReference type="PANTHER" id="PTHR43742">
    <property type="entry name" value="TRIMETHYLAMINE-N-OXIDE REDUCTASE"/>
    <property type="match status" value="1"/>
</dbReference>
<comment type="similarity">
    <text evidence="1">Belongs to the prokaryotic molybdopterin-containing oxidoreductase family.</text>
</comment>
<dbReference type="Gene3D" id="3.40.50.740">
    <property type="match status" value="1"/>
</dbReference>
<dbReference type="PROSITE" id="PS51669">
    <property type="entry name" value="4FE4S_MOW_BIS_MGD"/>
    <property type="match status" value="1"/>
</dbReference>
<evidence type="ECO:0000313" key="6">
    <source>
        <dbReference type="EMBL" id="EWC60821.1"/>
    </source>
</evidence>
<sequence>MTTTRFATCNLCEACCGLELTVEGGRVEAVRGDSRDPLSRGHLCPKAVALPDVHADGERLRTPVRRTADGWEAISWEAAFDLVATRLADVRDRHGRDAVGVYLGNPTVHSLGALTHGTGFMGMLRTRNRFSATSVDQLPHHLVAYLLYGHQLMLPIPDLDRTDHFLVIGGNPMASNGSLMTVPDFARRRRALAERGGRMVVVDPRRTETAKVADEHHFVRPGTDAALLLAMVRTILAEDSADPPSYVDGIDVVRDAVEGFTPEWAAPITGIDASTTERLAREFAGARSAVCYGRTGVSMQQHGAVCQWAIQVLNVLTGNIDRPGGALVTKPAVDVLKMVSPGHFGAWRSRVRGLPEFAGELPVAVLAEEIETPGDKQIKAFVVNAGNPVLSTPDGPRLARALAGLDFMVAIDVKVNETTRHADVILPPTPLLERDHYDIIFNAFAVRDTARFAPAVLPKPEEARHDWEIFRELGLRYRKRFKGKRFDTLRLRLSPRVLLDVLLRTGPHRLSVRKLRKNPNGVDLGPLKPSFPQRLRTEDKRIDLAPKLVLDGLGAVRELRAGDGLLLIGRRHLRANNSWMNDVDRLTRGKARHHLLMHPRDLAEHGITDGAEVRVRSAVGEVRVPVTSSDEVMPGVVSLPHGYRAASANDLTDPAVLDGVSGNAVLNGVPVRVEAVGPAPRGVTSSSAS</sequence>
<dbReference type="eggNOG" id="COG0243">
    <property type="taxonomic scope" value="Bacteria"/>
</dbReference>
<keyword evidence="2" id="KW-0479">Metal-binding</keyword>
<dbReference type="GO" id="GO:0043546">
    <property type="term" value="F:molybdopterin cofactor binding"/>
    <property type="evidence" value="ECO:0007669"/>
    <property type="project" value="InterPro"/>
</dbReference>
<dbReference type="EC" id="1.2.1.2" evidence="6"/>
<dbReference type="SMART" id="SM00926">
    <property type="entry name" value="Molybdop_Fe4S4"/>
    <property type="match status" value="1"/>
</dbReference>